<keyword evidence="1" id="KW-1133">Transmembrane helix</keyword>
<keyword evidence="1" id="KW-0472">Membrane</keyword>
<keyword evidence="1" id="KW-0812">Transmembrane</keyword>
<reference evidence="2 3" key="1">
    <citation type="submission" date="2019-10" db="EMBL/GenBank/DDBJ databases">
        <title>Georgenia wutianyii sp. nov. and Georgenia yuyongxinii sp. nov. isolated from plateau pika (Ochotona curzoniae) in the Qinghai-Tibet plateau of China.</title>
        <authorList>
            <person name="Tian Z."/>
        </authorList>
    </citation>
    <scope>NUCLEOTIDE SEQUENCE [LARGE SCALE GENOMIC DNA]</scope>
    <source>
        <strain evidence="2 3">JCM 15130</strain>
    </source>
</reference>
<dbReference type="EMBL" id="WHPD01001076">
    <property type="protein sequence ID" value="MPV87999.1"/>
    <property type="molecule type" value="Genomic_DNA"/>
</dbReference>
<evidence type="ECO:0000313" key="3">
    <source>
        <dbReference type="Proteomes" id="UP000429644"/>
    </source>
</evidence>
<accession>A0A7J9UTP5</accession>
<dbReference type="Pfam" id="PF04020">
    <property type="entry name" value="Phage_holin_4_2"/>
    <property type="match status" value="1"/>
</dbReference>
<dbReference type="Proteomes" id="UP000429644">
    <property type="component" value="Unassembled WGS sequence"/>
</dbReference>
<sequence length="126" mass="13610">MSFIVRFLVDAAAIWLCTLIVPGITLPQTGSTGAFVVNLAVVALIFTLVNTIVRPIVVLLSLPLYILTLGLFFVVVNALMLLLTGWLSQFTSYGIHVDGFWTAVIGGVIIAIASWIIQLILPGNQR</sequence>
<feature type="transmembrane region" description="Helical" evidence="1">
    <location>
        <begin position="7"/>
        <end position="26"/>
    </location>
</feature>
<name>A0A7J9UTP5_9MICO</name>
<evidence type="ECO:0000313" key="2">
    <source>
        <dbReference type="EMBL" id="MPV87999.1"/>
    </source>
</evidence>
<dbReference type="RefSeq" id="WP_152230619.1">
    <property type="nucleotide sequence ID" value="NZ_BAAAOT010000002.1"/>
</dbReference>
<keyword evidence="3" id="KW-1185">Reference proteome</keyword>
<feature type="transmembrane region" description="Helical" evidence="1">
    <location>
        <begin position="99"/>
        <end position="121"/>
    </location>
</feature>
<gene>
    <name evidence="2" type="ORF">GB882_04915</name>
</gene>
<dbReference type="OrthoDB" id="9810847at2"/>
<evidence type="ECO:0000256" key="1">
    <source>
        <dbReference type="SAM" id="Phobius"/>
    </source>
</evidence>
<comment type="caution">
    <text evidence="2">The sequence shown here is derived from an EMBL/GenBank/DDBJ whole genome shotgun (WGS) entry which is preliminary data.</text>
</comment>
<proteinExistence type="predicted"/>
<dbReference type="InterPro" id="IPR007165">
    <property type="entry name" value="Phage_holin_4_2"/>
</dbReference>
<protein>
    <submittedName>
        <fullName evidence="2">Phage holin family protein</fullName>
    </submittedName>
</protein>
<dbReference type="PANTHER" id="PTHR37309">
    <property type="entry name" value="SLR0284 PROTEIN"/>
    <property type="match status" value="1"/>
</dbReference>
<feature type="transmembrane region" description="Helical" evidence="1">
    <location>
        <begin position="65"/>
        <end position="87"/>
    </location>
</feature>
<dbReference type="PANTHER" id="PTHR37309:SF1">
    <property type="entry name" value="SLR0284 PROTEIN"/>
    <property type="match status" value="1"/>
</dbReference>
<dbReference type="AlphaFoldDB" id="A0A7J9UTP5"/>
<feature type="transmembrane region" description="Helical" evidence="1">
    <location>
        <begin position="32"/>
        <end position="53"/>
    </location>
</feature>
<organism evidence="2 3">
    <name type="scientific">Georgenia ruanii</name>
    <dbReference type="NCBI Taxonomy" id="348442"/>
    <lineage>
        <taxon>Bacteria</taxon>
        <taxon>Bacillati</taxon>
        <taxon>Actinomycetota</taxon>
        <taxon>Actinomycetes</taxon>
        <taxon>Micrococcales</taxon>
        <taxon>Bogoriellaceae</taxon>
        <taxon>Georgenia</taxon>
    </lineage>
</organism>